<feature type="compositionally biased region" description="Polar residues" evidence="1">
    <location>
        <begin position="56"/>
        <end position="68"/>
    </location>
</feature>
<proteinExistence type="predicted"/>
<dbReference type="Proteomes" id="UP001151760">
    <property type="component" value="Unassembled WGS sequence"/>
</dbReference>
<feature type="region of interest" description="Disordered" evidence="1">
    <location>
        <begin position="55"/>
        <end position="82"/>
    </location>
</feature>
<evidence type="ECO:0000313" key="2">
    <source>
        <dbReference type="EMBL" id="GJS63410.1"/>
    </source>
</evidence>
<gene>
    <name evidence="2" type="ORF">Tco_0677974</name>
</gene>
<name>A0ABQ4XEF8_9ASTR</name>
<evidence type="ECO:0000256" key="1">
    <source>
        <dbReference type="SAM" id="MobiDB-lite"/>
    </source>
</evidence>
<reference evidence="2" key="1">
    <citation type="journal article" date="2022" name="Int. J. Mol. Sci.">
        <title>Draft Genome of Tanacetum Coccineum: Genomic Comparison of Closely Related Tanacetum-Family Plants.</title>
        <authorList>
            <person name="Yamashiro T."/>
            <person name="Shiraishi A."/>
            <person name="Nakayama K."/>
            <person name="Satake H."/>
        </authorList>
    </citation>
    <scope>NUCLEOTIDE SEQUENCE</scope>
</reference>
<sequence length="82" mass="8945">MVVVFKTDKGGDVGASGGGDEYDDGDKKMMMVEEMHDPDITMEEYVQLETERALKTGNSPANKSTNDALASKLDFLSEPTVR</sequence>
<protein>
    <submittedName>
        <fullName evidence="2">Uncharacterized protein</fullName>
    </submittedName>
</protein>
<evidence type="ECO:0000313" key="3">
    <source>
        <dbReference type="Proteomes" id="UP001151760"/>
    </source>
</evidence>
<comment type="caution">
    <text evidence="2">The sequence shown here is derived from an EMBL/GenBank/DDBJ whole genome shotgun (WGS) entry which is preliminary data.</text>
</comment>
<keyword evidence="3" id="KW-1185">Reference proteome</keyword>
<reference evidence="2" key="2">
    <citation type="submission" date="2022-01" db="EMBL/GenBank/DDBJ databases">
        <authorList>
            <person name="Yamashiro T."/>
            <person name="Shiraishi A."/>
            <person name="Satake H."/>
            <person name="Nakayama K."/>
        </authorList>
    </citation>
    <scope>NUCLEOTIDE SEQUENCE</scope>
</reference>
<feature type="region of interest" description="Disordered" evidence="1">
    <location>
        <begin position="1"/>
        <end position="26"/>
    </location>
</feature>
<accession>A0ABQ4XEF8</accession>
<organism evidence="2 3">
    <name type="scientific">Tanacetum coccineum</name>
    <dbReference type="NCBI Taxonomy" id="301880"/>
    <lineage>
        <taxon>Eukaryota</taxon>
        <taxon>Viridiplantae</taxon>
        <taxon>Streptophyta</taxon>
        <taxon>Embryophyta</taxon>
        <taxon>Tracheophyta</taxon>
        <taxon>Spermatophyta</taxon>
        <taxon>Magnoliopsida</taxon>
        <taxon>eudicotyledons</taxon>
        <taxon>Gunneridae</taxon>
        <taxon>Pentapetalae</taxon>
        <taxon>asterids</taxon>
        <taxon>campanulids</taxon>
        <taxon>Asterales</taxon>
        <taxon>Asteraceae</taxon>
        <taxon>Asteroideae</taxon>
        <taxon>Anthemideae</taxon>
        <taxon>Anthemidinae</taxon>
        <taxon>Tanacetum</taxon>
    </lineage>
</organism>
<dbReference type="EMBL" id="BQNB010009429">
    <property type="protein sequence ID" value="GJS63410.1"/>
    <property type="molecule type" value="Genomic_DNA"/>
</dbReference>
<feature type="compositionally biased region" description="Basic and acidic residues" evidence="1">
    <location>
        <begin position="1"/>
        <end position="11"/>
    </location>
</feature>